<sequence>MKIFNKILKIALIIIILTITLGNNLYMTVGASANYQQKLPIRIGFFTRDINDDYIMLLRKGFEDIQKNNPGKVVFSFYNANFDESTQNTDMENALKKGIDLILLDAVNLLELRGLISKIEEYNVPVVVFNRIPFTLDTIKFYKKAFYVGSDSVQAGMLQGKMIVNVWKNHKELIDKNNDGVLQYIMLVGEELNETAINRSAYSILTIQETRIKTENLASPILGWNKESAFNTMSALIIRYDKKIEAIISNDDTMAIGAVEALQNSGYNKGNKLRSIPIVGVDGVSEAKELISKGFMLGTASQNPVDIVNAIYTVGMNLVYDRNPIEGISKPYILDESGVAVYFPYEEYTGPMFK</sequence>
<keyword evidence="4" id="KW-0479">Metal-binding</keyword>
<name>A0A7D6ZGQ1_9CLOT</name>
<comment type="subcellular location">
    <subcellularLocation>
        <location evidence="1">Cell envelope</location>
    </subcellularLocation>
</comment>
<dbReference type="EMBL" id="CP059378">
    <property type="protein sequence ID" value="QLY79941.1"/>
    <property type="molecule type" value="Genomic_DNA"/>
</dbReference>
<reference evidence="11 12" key="1">
    <citation type="submission" date="2020-07" db="EMBL/GenBank/DDBJ databases">
        <title>Electron transfer.</title>
        <authorList>
            <person name="Huang L."/>
            <person name="Liu X."/>
            <person name="Zhou S."/>
        </authorList>
    </citation>
    <scope>NUCLEOTIDE SEQUENCE [LARGE SCALE GENOMIC DNA]</scope>
    <source>
        <strain evidence="11 12">Lx1</strain>
    </source>
</reference>
<evidence type="ECO:0000313" key="11">
    <source>
        <dbReference type="EMBL" id="QLY79941.1"/>
    </source>
</evidence>
<dbReference type="GO" id="GO:0030246">
    <property type="term" value="F:carbohydrate binding"/>
    <property type="evidence" value="ECO:0007669"/>
    <property type="project" value="InterPro"/>
</dbReference>
<evidence type="ECO:0000256" key="6">
    <source>
        <dbReference type="ARBA" id="ARBA00022764"/>
    </source>
</evidence>
<dbReference type="GO" id="GO:0030288">
    <property type="term" value="C:outer membrane-bounded periplasmic space"/>
    <property type="evidence" value="ECO:0007669"/>
    <property type="project" value="TreeGrafter"/>
</dbReference>
<dbReference type="SUPFAM" id="SSF53822">
    <property type="entry name" value="Periplasmic binding protein-like I"/>
    <property type="match status" value="1"/>
</dbReference>
<evidence type="ECO:0000256" key="9">
    <source>
        <dbReference type="ARBA" id="ARBA00034344"/>
    </source>
</evidence>
<evidence type="ECO:0000256" key="5">
    <source>
        <dbReference type="ARBA" id="ARBA00022729"/>
    </source>
</evidence>
<evidence type="ECO:0000256" key="7">
    <source>
        <dbReference type="ARBA" id="ARBA00022837"/>
    </source>
</evidence>
<protein>
    <recommendedName>
        <fullName evidence="9">D-galactose/methyl-galactoside binding periplasmic protein MglB</fullName>
    </recommendedName>
</protein>
<dbReference type="InterPro" id="IPR025997">
    <property type="entry name" value="SBP_2_dom"/>
</dbReference>
<dbReference type="CDD" id="cd01539">
    <property type="entry name" value="PBP1_GGBP"/>
    <property type="match status" value="1"/>
</dbReference>
<dbReference type="AlphaFoldDB" id="A0A7D6ZGQ1"/>
<evidence type="ECO:0000256" key="2">
    <source>
        <dbReference type="ARBA" id="ARBA00022448"/>
    </source>
</evidence>
<keyword evidence="5" id="KW-0732">Signal</keyword>
<dbReference type="InterPro" id="IPR050555">
    <property type="entry name" value="Bact_Solute-Bind_Prot2"/>
</dbReference>
<dbReference type="InterPro" id="IPR044085">
    <property type="entry name" value="MglB-like_PBP1"/>
</dbReference>
<evidence type="ECO:0000259" key="10">
    <source>
        <dbReference type="Pfam" id="PF13407"/>
    </source>
</evidence>
<accession>A0A7D6ZGQ1</accession>
<proteinExistence type="predicted"/>
<evidence type="ECO:0000256" key="8">
    <source>
        <dbReference type="ARBA" id="ARBA00034323"/>
    </source>
</evidence>
<keyword evidence="6" id="KW-0574">Periplasm</keyword>
<comment type="subunit">
    <text evidence="8">The ABC transporter complex is composed of one ATP-binding protein (MglA), two transmembrane proteins (MglC) and a solute-binding protein (MglB).</text>
</comment>
<dbReference type="InterPro" id="IPR028082">
    <property type="entry name" value="Peripla_BP_I"/>
</dbReference>
<feature type="domain" description="Periplasmic binding protein" evidence="10">
    <location>
        <begin position="43"/>
        <end position="318"/>
    </location>
</feature>
<dbReference type="KEGG" id="cint:HZF06_23495"/>
<keyword evidence="3" id="KW-0762">Sugar transport</keyword>
<dbReference type="Pfam" id="PF13407">
    <property type="entry name" value="Peripla_BP_4"/>
    <property type="match status" value="1"/>
</dbReference>
<dbReference type="PANTHER" id="PTHR30036:SF2">
    <property type="entry name" value="D-GALACTOSE_METHYL-GALACTOSIDE BINDING PERIPLASMIC PROTEIN MGLB"/>
    <property type="match status" value="1"/>
</dbReference>
<organism evidence="11 12">
    <name type="scientific">Clostridium intestinale</name>
    <dbReference type="NCBI Taxonomy" id="36845"/>
    <lineage>
        <taxon>Bacteria</taxon>
        <taxon>Bacillati</taxon>
        <taxon>Bacillota</taxon>
        <taxon>Clostridia</taxon>
        <taxon>Eubacteriales</taxon>
        <taxon>Clostridiaceae</taxon>
        <taxon>Clostridium</taxon>
    </lineage>
</organism>
<dbReference type="RefSeq" id="WP_181601914.1">
    <property type="nucleotide sequence ID" value="NZ_CP059378.1"/>
</dbReference>
<dbReference type="PANTHER" id="PTHR30036">
    <property type="entry name" value="D-XYLOSE-BINDING PERIPLASMIC PROTEIN"/>
    <property type="match status" value="1"/>
</dbReference>
<evidence type="ECO:0000256" key="4">
    <source>
        <dbReference type="ARBA" id="ARBA00022723"/>
    </source>
</evidence>
<dbReference type="Proteomes" id="UP000512286">
    <property type="component" value="Chromosome"/>
</dbReference>
<keyword evidence="7" id="KW-0106">Calcium</keyword>
<evidence type="ECO:0000256" key="1">
    <source>
        <dbReference type="ARBA" id="ARBA00004196"/>
    </source>
</evidence>
<dbReference type="GO" id="GO:0046872">
    <property type="term" value="F:metal ion binding"/>
    <property type="evidence" value="ECO:0007669"/>
    <property type="project" value="UniProtKB-KW"/>
</dbReference>
<keyword evidence="2" id="KW-0813">Transport</keyword>
<dbReference type="Gene3D" id="3.40.50.2300">
    <property type="match status" value="2"/>
</dbReference>
<evidence type="ECO:0000313" key="12">
    <source>
        <dbReference type="Proteomes" id="UP000512286"/>
    </source>
</evidence>
<gene>
    <name evidence="11" type="ORF">HZF06_23495</name>
</gene>
<evidence type="ECO:0000256" key="3">
    <source>
        <dbReference type="ARBA" id="ARBA00022597"/>
    </source>
</evidence>